<dbReference type="PROSITE" id="PS51257">
    <property type="entry name" value="PROKAR_LIPOPROTEIN"/>
    <property type="match status" value="1"/>
</dbReference>
<dbReference type="RefSeq" id="WP_344682282.1">
    <property type="nucleotide sequence ID" value="NZ_BAAAUX010000016.1"/>
</dbReference>
<evidence type="ECO:0000313" key="3">
    <source>
        <dbReference type="EMBL" id="GAA2802803.1"/>
    </source>
</evidence>
<protein>
    <recommendedName>
        <fullName evidence="5">Lipoprotein</fullName>
    </recommendedName>
</protein>
<evidence type="ECO:0008006" key="5">
    <source>
        <dbReference type="Google" id="ProtNLM"/>
    </source>
</evidence>
<organism evidence="3 4">
    <name type="scientific">Saccharopolyspora taberi</name>
    <dbReference type="NCBI Taxonomy" id="60895"/>
    <lineage>
        <taxon>Bacteria</taxon>
        <taxon>Bacillati</taxon>
        <taxon>Actinomycetota</taxon>
        <taxon>Actinomycetes</taxon>
        <taxon>Pseudonocardiales</taxon>
        <taxon>Pseudonocardiaceae</taxon>
        <taxon>Saccharopolyspora</taxon>
    </lineage>
</organism>
<dbReference type="EMBL" id="BAAAUX010000016">
    <property type="protein sequence ID" value="GAA2802803.1"/>
    <property type="molecule type" value="Genomic_DNA"/>
</dbReference>
<gene>
    <name evidence="3" type="ORF">GCM10010470_42390</name>
</gene>
<evidence type="ECO:0000313" key="4">
    <source>
        <dbReference type="Proteomes" id="UP001500979"/>
    </source>
</evidence>
<name>A0ABN3VGE3_9PSEU</name>
<feature type="compositionally biased region" description="Basic and acidic residues" evidence="1">
    <location>
        <begin position="116"/>
        <end position="157"/>
    </location>
</feature>
<feature type="signal peptide" evidence="2">
    <location>
        <begin position="1"/>
        <end position="22"/>
    </location>
</feature>
<feature type="region of interest" description="Disordered" evidence="1">
    <location>
        <begin position="90"/>
        <end position="157"/>
    </location>
</feature>
<feature type="chain" id="PRO_5047238195" description="Lipoprotein" evidence="2">
    <location>
        <begin position="23"/>
        <end position="157"/>
    </location>
</feature>
<proteinExistence type="predicted"/>
<sequence length="157" mass="17490">MKRVLIPLLFLLAACGSQPRPAVDPQVREQLVAGVDAVKAAATNHDRPAAEAALNELTRAIAAAQAQGRMDPAFASTVLAAADRVAEDVATMDLPAPPPPVTVTVPTPDPDWQEEQQNREEERREEQEKREEEHREQQQKKWEEHLREQLENHGRDG</sequence>
<keyword evidence="2" id="KW-0732">Signal</keyword>
<keyword evidence="4" id="KW-1185">Reference proteome</keyword>
<reference evidence="3 4" key="1">
    <citation type="journal article" date="2019" name="Int. J. Syst. Evol. Microbiol.">
        <title>The Global Catalogue of Microorganisms (GCM) 10K type strain sequencing project: providing services to taxonomists for standard genome sequencing and annotation.</title>
        <authorList>
            <consortium name="The Broad Institute Genomics Platform"/>
            <consortium name="The Broad Institute Genome Sequencing Center for Infectious Disease"/>
            <person name="Wu L."/>
            <person name="Ma J."/>
        </authorList>
    </citation>
    <scope>NUCLEOTIDE SEQUENCE [LARGE SCALE GENOMIC DNA]</scope>
    <source>
        <strain evidence="3 4">JCM 9383</strain>
    </source>
</reference>
<comment type="caution">
    <text evidence="3">The sequence shown here is derived from an EMBL/GenBank/DDBJ whole genome shotgun (WGS) entry which is preliminary data.</text>
</comment>
<accession>A0ABN3VGE3</accession>
<evidence type="ECO:0000256" key="1">
    <source>
        <dbReference type="SAM" id="MobiDB-lite"/>
    </source>
</evidence>
<evidence type="ECO:0000256" key="2">
    <source>
        <dbReference type="SAM" id="SignalP"/>
    </source>
</evidence>
<dbReference type="Proteomes" id="UP001500979">
    <property type="component" value="Unassembled WGS sequence"/>
</dbReference>